<organism evidence="1 2">
    <name type="scientific">Panagrolaimus davidi</name>
    <dbReference type="NCBI Taxonomy" id="227884"/>
    <lineage>
        <taxon>Eukaryota</taxon>
        <taxon>Metazoa</taxon>
        <taxon>Ecdysozoa</taxon>
        <taxon>Nematoda</taxon>
        <taxon>Chromadorea</taxon>
        <taxon>Rhabditida</taxon>
        <taxon>Tylenchina</taxon>
        <taxon>Panagrolaimomorpha</taxon>
        <taxon>Panagrolaimoidea</taxon>
        <taxon>Panagrolaimidae</taxon>
        <taxon>Panagrolaimus</taxon>
    </lineage>
</organism>
<sequence>MYKYLRAIHAPISETYVCPEGQLPRDIPFEFDNEMQVDPAFKAPSRHLQMPSQKAKGYPAHEESVLQTDSEICENYVRK</sequence>
<dbReference type="WBParaSite" id="PDA_v2.g6163.t1">
    <property type="protein sequence ID" value="PDA_v2.g6163.t1"/>
    <property type="gene ID" value="PDA_v2.g6163"/>
</dbReference>
<protein>
    <submittedName>
        <fullName evidence="2">Uncharacterized protein</fullName>
    </submittedName>
</protein>
<accession>A0A914QRN1</accession>
<evidence type="ECO:0000313" key="1">
    <source>
        <dbReference type="Proteomes" id="UP000887578"/>
    </source>
</evidence>
<proteinExistence type="predicted"/>
<evidence type="ECO:0000313" key="2">
    <source>
        <dbReference type="WBParaSite" id="PDA_v2.g6163.t1"/>
    </source>
</evidence>
<keyword evidence="1" id="KW-1185">Reference proteome</keyword>
<name>A0A914QRN1_9BILA</name>
<dbReference type="AlphaFoldDB" id="A0A914QRN1"/>
<reference evidence="2" key="1">
    <citation type="submission" date="2022-11" db="UniProtKB">
        <authorList>
            <consortium name="WormBaseParasite"/>
        </authorList>
    </citation>
    <scope>IDENTIFICATION</scope>
</reference>
<dbReference type="Proteomes" id="UP000887578">
    <property type="component" value="Unplaced"/>
</dbReference>